<proteinExistence type="predicted"/>
<reference evidence="2 3" key="1">
    <citation type="submission" date="2018-11" db="EMBL/GenBank/DDBJ databases">
        <title>Genomes From Bacteria Associated with the Canine Oral Cavity: a Test Case for Automated Genome-Based Taxonomic Assignment.</title>
        <authorList>
            <person name="Coil D.A."/>
            <person name="Jospin G."/>
            <person name="Darling A.E."/>
            <person name="Wallis C."/>
            <person name="Davis I.J."/>
            <person name="Harris S."/>
            <person name="Eisen J.A."/>
            <person name="Holcombe L.J."/>
            <person name="O'Flynn C."/>
        </authorList>
    </citation>
    <scope>NUCLEOTIDE SEQUENCE [LARGE SCALE GENOMIC DNA]</scope>
    <source>
        <strain evidence="2 3">OH4621_COT-116</strain>
    </source>
</reference>
<gene>
    <name evidence="2" type="ORF">EII38_06895</name>
</gene>
<accession>A0A3P1VBS7</accession>
<dbReference type="EMBL" id="RQZA01000005">
    <property type="protein sequence ID" value="RRD31208.1"/>
    <property type="molecule type" value="Genomic_DNA"/>
</dbReference>
<dbReference type="InterPro" id="IPR029058">
    <property type="entry name" value="AB_hydrolase_fold"/>
</dbReference>
<organism evidence="2 3">
    <name type="scientific">Streptococcus minor</name>
    <dbReference type="NCBI Taxonomy" id="229549"/>
    <lineage>
        <taxon>Bacteria</taxon>
        <taxon>Bacillati</taxon>
        <taxon>Bacillota</taxon>
        <taxon>Bacilli</taxon>
        <taxon>Lactobacillales</taxon>
        <taxon>Streptococcaceae</taxon>
        <taxon>Streptococcus</taxon>
    </lineage>
</organism>
<dbReference type="GO" id="GO:0047372">
    <property type="term" value="F:monoacylglycerol lipase activity"/>
    <property type="evidence" value="ECO:0007669"/>
    <property type="project" value="TreeGrafter"/>
</dbReference>
<dbReference type="InterPro" id="IPR000073">
    <property type="entry name" value="AB_hydrolase_1"/>
</dbReference>
<keyword evidence="3" id="KW-1185">Reference proteome</keyword>
<sequence length="254" mass="28413">MTKVYFLGGLGSNQYHSQDLLNALSFPVIFLDLPGHGATRNTIIKNKEDLITWFSNSVNLENPIILIGHSFGASLATFLASSIKNVQQVILLDGAYIDIHQLGSLEDELRETSHFLEKTTYPTIESAIQKEKESSSFWSENLEQAVKESLVFKNGRYSLNLNTEAIRSLVILHRQIVPTLQSLSCPCLLIPQTKDIPNWKKQMLERVPDSVQIELIPDCGHSPHTEKPELVAQVISTFLSSNPDLVQLAPHLLD</sequence>
<dbReference type="Proteomes" id="UP000281771">
    <property type="component" value="Unassembled WGS sequence"/>
</dbReference>
<dbReference type="GO" id="GO:0046464">
    <property type="term" value="P:acylglycerol catabolic process"/>
    <property type="evidence" value="ECO:0007669"/>
    <property type="project" value="TreeGrafter"/>
</dbReference>
<dbReference type="SUPFAM" id="SSF53474">
    <property type="entry name" value="alpha/beta-Hydrolases"/>
    <property type="match status" value="1"/>
</dbReference>
<dbReference type="GO" id="GO:0016020">
    <property type="term" value="C:membrane"/>
    <property type="evidence" value="ECO:0007669"/>
    <property type="project" value="TreeGrafter"/>
</dbReference>
<evidence type="ECO:0000313" key="3">
    <source>
        <dbReference type="Proteomes" id="UP000281771"/>
    </source>
</evidence>
<evidence type="ECO:0000313" key="2">
    <source>
        <dbReference type="EMBL" id="RRD31208.1"/>
    </source>
</evidence>
<protein>
    <submittedName>
        <fullName evidence="2">Alpha/beta hydrolase</fullName>
    </submittedName>
</protein>
<comment type="caution">
    <text evidence="2">The sequence shown here is derived from an EMBL/GenBank/DDBJ whole genome shotgun (WGS) entry which is preliminary data.</text>
</comment>
<dbReference type="PANTHER" id="PTHR43798">
    <property type="entry name" value="MONOACYLGLYCEROL LIPASE"/>
    <property type="match status" value="1"/>
</dbReference>
<name>A0A3P1VBS7_9STRE</name>
<feature type="domain" description="AB hydrolase-1" evidence="1">
    <location>
        <begin position="8"/>
        <end position="233"/>
    </location>
</feature>
<dbReference type="Pfam" id="PF12697">
    <property type="entry name" value="Abhydrolase_6"/>
    <property type="match status" value="1"/>
</dbReference>
<dbReference type="InterPro" id="IPR050266">
    <property type="entry name" value="AB_hydrolase_sf"/>
</dbReference>
<dbReference type="PANTHER" id="PTHR43798:SF33">
    <property type="entry name" value="HYDROLASE, PUTATIVE (AFU_ORTHOLOGUE AFUA_2G14860)-RELATED"/>
    <property type="match status" value="1"/>
</dbReference>
<evidence type="ECO:0000259" key="1">
    <source>
        <dbReference type="Pfam" id="PF12697"/>
    </source>
</evidence>
<dbReference type="AlphaFoldDB" id="A0A3P1VBS7"/>
<dbReference type="Gene3D" id="3.40.50.1820">
    <property type="entry name" value="alpha/beta hydrolase"/>
    <property type="match status" value="1"/>
</dbReference>
<dbReference type="STRING" id="1123309.GCA_000377005_00399"/>
<dbReference type="RefSeq" id="WP_124777126.1">
    <property type="nucleotide sequence ID" value="NZ_RQZA01000005.1"/>
</dbReference>
<keyword evidence="2" id="KW-0378">Hydrolase</keyword>